<feature type="repeat" description="WD" evidence="3">
    <location>
        <begin position="588"/>
        <end position="623"/>
    </location>
</feature>
<feature type="repeat" description="WD" evidence="3">
    <location>
        <begin position="421"/>
        <end position="460"/>
    </location>
</feature>
<dbReference type="SMART" id="SM00320">
    <property type="entry name" value="WD40"/>
    <property type="match status" value="10"/>
</dbReference>
<evidence type="ECO:0000256" key="2">
    <source>
        <dbReference type="ARBA" id="ARBA00022737"/>
    </source>
</evidence>
<dbReference type="InterPro" id="IPR036322">
    <property type="entry name" value="WD40_repeat_dom_sf"/>
</dbReference>
<dbReference type="InterPro" id="IPR019775">
    <property type="entry name" value="WD40_repeat_CS"/>
</dbReference>
<dbReference type="PROSITE" id="PS50082">
    <property type="entry name" value="WD_REPEATS_2"/>
    <property type="match status" value="3"/>
</dbReference>
<dbReference type="InterPro" id="IPR015943">
    <property type="entry name" value="WD40/YVTN_repeat-like_dom_sf"/>
</dbReference>
<evidence type="ECO:0000256" key="1">
    <source>
        <dbReference type="ARBA" id="ARBA00022574"/>
    </source>
</evidence>
<dbReference type="EMBL" id="CAJZBQ010000062">
    <property type="protein sequence ID" value="CAG9335505.1"/>
    <property type="molecule type" value="Genomic_DNA"/>
</dbReference>
<name>A0AAU9KDZ3_9CILI</name>
<dbReference type="PROSITE" id="PS00678">
    <property type="entry name" value="WD_REPEATS_1"/>
    <property type="match status" value="1"/>
</dbReference>
<sequence>MEADLLELEHVFGYSGRYQQTALFHSTDPSFILYTIGALIVIENINDKHSQFFLRGHDNDISALAISRNGLLIASGQIGSQLQKNHEAPVILWNYRNRAPVTQFGGMTGKVTKVEFTADSMFLAASTEDGRLQVWDCRDGSVVFNRRSEFPVSTFAWGPVSDSGQGLPGASRHPSYKLVMSFSGQLVVNRFDYDIASMSYRISPSNCQQPSSGMNRNFSCSIIDSSGDYLFAGTPSGELVVYNITNQVFRGSVPISSNGLLALLEINGVIYAGSGDGKVKQLTGRDGKWAVIAEIQVPGRVMSLSSQSDRSEILCATSLGCIFRMSPQNLSNVLHSESPVGSVKDVSFGNRSDMFLVVDAAGFARIWDSSDYSVVFRSGPNSRAEGTSCAVGDDGSVITGWKDGFIRCYDPSNSQLRWEIQNAHRGAVTSVFMNQNYILSGGEDGTLRLWGRQNHQLLTQFTDNRRAITRVMPDVIQPHLVHSCGIDRIINTYDLKLERRVVRHEIGNGAIFDMSQRKDNENELITCGIGGAILFWDCDEVNPVQQIVYRGQLNALDVSPSGRYLAAGSEEGELFIFEIRTLQCVAQGIGHSSRINRLKWSPDEKQVVTVSDDCSIALWNFYA</sequence>
<proteinExistence type="predicted"/>
<dbReference type="PROSITE" id="PS50294">
    <property type="entry name" value="WD_REPEATS_REGION"/>
    <property type="match status" value="3"/>
</dbReference>
<comment type="caution">
    <text evidence="4">The sequence shown here is derived from an EMBL/GenBank/DDBJ whole genome shotgun (WGS) entry which is preliminary data.</text>
</comment>
<evidence type="ECO:0000313" key="4">
    <source>
        <dbReference type="EMBL" id="CAG9335505.1"/>
    </source>
</evidence>
<keyword evidence="2" id="KW-0677">Repeat</keyword>
<evidence type="ECO:0000256" key="3">
    <source>
        <dbReference type="PROSITE-ProRule" id="PRU00221"/>
    </source>
</evidence>
<evidence type="ECO:0008006" key="6">
    <source>
        <dbReference type="Google" id="ProtNLM"/>
    </source>
</evidence>
<evidence type="ECO:0000313" key="5">
    <source>
        <dbReference type="Proteomes" id="UP001162131"/>
    </source>
</evidence>
<dbReference type="Proteomes" id="UP001162131">
    <property type="component" value="Unassembled WGS sequence"/>
</dbReference>
<protein>
    <recommendedName>
        <fullName evidence="6">WD repeat-containing protein 55 homolog</fullName>
    </recommendedName>
</protein>
<dbReference type="InterPro" id="IPR001680">
    <property type="entry name" value="WD40_rpt"/>
</dbReference>
<keyword evidence="5" id="KW-1185">Reference proteome</keyword>
<dbReference type="PANTHER" id="PTHR13720:SF53">
    <property type="entry name" value="ANAPHASE-PROMOTING COMPLEX SUBUNIT 4 WD40 DOMAIN-CONTAINING PROTEIN"/>
    <property type="match status" value="1"/>
</dbReference>
<dbReference type="PANTHER" id="PTHR13720">
    <property type="entry name" value="WD-40 REPEAT PROTEIN"/>
    <property type="match status" value="1"/>
</dbReference>
<dbReference type="Pfam" id="PF00400">
    <property type="entry name" value="WD40"/>
    <property type="match status" value="5"/>
</dbReference>
<dbReference type="Gene3D" id="2.130.10.10">
    <property type="entry name" value="YVTN repeat-like/Quinoprotein amine dehydrogenase"/>
    <property type="match status" value="3"/>
</dbReference>
<dbReference type="AlphaFoldDB" id="A0AAU9KDZ3"/>
<dbReference type="GO" id="GO:0005929">
    <property type="term" value="C:cilium"/>
    <property type="evidence" value="ECO:0007669"/>
    <property type="project" value="UniProtKB-ARBA"/>
</dbReference>
<dbReference type="SUPFAM" id="SSF50998">
    <property type="entry name" value="Quinoprotein alcohol dehydrogenase-like"/>
    <property type="match status" value="1"/>
</dbReference>
<reference evidence="4" key="1">
    <citation type="submission" date="2021-09" db="EMBL/GenBank/DDBJ databases">
        <authorList>
            <consortium name="AG Swart"/>
            <person name="Singh M."/>
            <person name="Singh A."/>
            <person name="Seah K."/>
            <person name="Emmerich C."/>
        </authorList>
    </citation>
    <scope>NUCLEOTIDE SEQUENCE</scope>
    <source>
        <strain evidence="4">ATCC30299</strain>
    </source>
</reference>
<gene>
    <name evidence="4" type="ORF">BSTOLATCC_MIC63975</name>
</gene>
<feature type="repeat" description="WD" evidence="3">
    <location>
        <begin position="104"/>
        <end position="145"/>
    </location>
</feature>
<dbReference type="InterPro" id="IPR011047">
    <property type="entry name" value="Quinoprotein_ADH-like_sf"/>
</dbReference>
<dbReference type="SUPFAM" id="SSF50978">
    <property type="entry name" value="WD40 repeat-like"/>
    <property type="match status" value="1"/>
</dbReference>
<accession>A0AAU9KDZ3</accession>
<dbReference type="InterPro" id="IPR050630">
    <property type="entry name" value="WD_repeat_EMAP"/>
</dbReference>
<keyword evidence="1 3" id="KW-0853">WD repeat</keyword>
<organism evidence="4 5">
    <name type="scientific">Blepharisma stoltei</name>
    <dbReference type="NCBI Taxonomy" id="1481888"/>
    <lineage>
        <taxon>Eukaryota</taxon>
        <taxon>Sar</taxon>
        <taxon>Alveolata</taxon>
        <taxon>Ciliophora</taxon>
        <taxon>Postciliodesmatophora</taxon>
        <taxon>Heterotrichea</taxon>
        <taxon>Heterotrichida</taxon>
        <taxon>Blepharismidae</taxon>
        <taxon>Blepharisma</taxon>
    </lineage>
</organism>